<name>N2ASS9_9FIRM</name>
<dbReference type="PANTHER" id="PTHR30336:SF4">
    <property type="entry name" value="ENVELOPE BIOGENESIS FACTOR ELYC"/>
    <property type="match status" value="1"/>
</dbReference>
<feature type="transmembrane region" description="Helical" evidence="1">
    <location>
        <begin position="35"/>
        <end position="56"/>
    </location>
</feature>
<dbReference type="InterPro" id="IPR014729">
    <property type="entry name" value="Rossmann-like_a/b/a_fold"/>
</dbReference>
<dbReference type="PANTHER" id="PTHR30336">
    <property type="entry name" value="INNER MEMBRANE PROTEIN, PROBABLE PERMEASE"/>
    <property type="match status" value="1"/>
</dbReference>
<dbReference type="eggNOG" id="COG1434">
    <property type="taxonomic scope" value="Bacteria"/>
</dbReference>
<keyword evidence="4" id="KW-1185">Reference proteome</keyword>
<dbReference type="GO" id="GO:0005886">
    <property type="term" value="C:plasma membrane"/>
    <property type="evidence" value="ECO:0007669"/>
    <property type="project" value="TreeGrafter"/>
</dbReference>
<evidence type="ECO:0000259" key="2">
    <source>
        <dbReference type="Pfam" id="PF02698"/>
    </source>
</evidence>
<dbReference type="Gene3D" id="3.40.50.620">
    <property type="entry name" value="HUPs"/>
    <property type="match status" value="1"/>
</dbReference>
<accession>N2ASS9</accession>
<dbReference type="InterPro" id="IPR003848">
    <property type="entry name" value="DUF218"/>
</dbReference>
<comment type="caution">
    <text evidence="3">The sequence shown here is derived from an EMBL/GenBank/DDBJ whole genome shotgun (WGS) entry which is preliminary data.</text>
</comment>
<dbReference type="InterPro" id="IPR051599">
    <property type="entry name" value="Cell_Envelope_Assoc"/>
</dbReference>
<proteinExistence type="predicted"/>
<feature type="domain" description="DUF218" evidence="2">
    <location>
        <begin position="113"/>
        <end position="251"/>
    </location>
</feature>
<feature type="transmembrane region" description="Helical" evidence="1">
    <location>
        <begin position="76"/>
        <end position="100"/>
    </location>
</feature>
<gene>
    <name evidence="3" type="ORF">C823_02233</name>
</gene>
<reference evidence="3 4" key="1">
    <citation type="journal article" date="2014" name="Genome Announc.">
        <title>Draft genome sequences of the altered schaedler flora, a defined bacterial community from gnotobiotic mice.</title>
        <authorList>
            <person name="Wannemuehler M.J."/>
            <person name="Overstreet A.M."/>
            <person name="Ward D.V."/>
            <person name="Phillips G.J."/>
        </authorList>
    </citation>
    <scope>NUCLEOTIDE SEQUENCE [LARGE SCALE GENOMIC DNA]</scope>
    <source>
        <strain evidence="3 4">ASF492</strain>
    </source>
</reference>
<dbReference type="GO" id="GO:0000270">
    <property type="term" value="P:peptidoglycan metabolic process"/>
    <property type="evidence" value="ECO:0007669"/>
    <property type="project" value="TreeGrafter"/>
</dbReference>
<organism evidence="3 4">
    <name type="scientific">Eubacterium plexicaudatum ASF492</name>
    <dbReference type="NCBI Taxonomy" id="1235802"/>
    <lineage>
        <taxon>Bacteria</taxon>
        <taxon>Bacillati</taxon>
        <taxon>Bacillota</taxon>
        <taxon>Clostridia</taxon>
        <taxon>Eubacteriales</taxon>
        <taxon>Eubacteriaceae</taxon>
        <taxon>Eubacterium</taxon>
    </lineage>
</organism>
<keyword evidence="1" id="KW-0472">Membrane</keyword>
<keyword evidence="1" id="KW-0812">Transmembrane</keyword>
<dbReference type="AlphaFoldDB" id="N2ASS9"/>
<dbReference type="GO" id="GO:0043164">
    <property type="term" value="P:Gram-negative-bacterium-type cell wall biogenesis"/>
    <property type="evidence" value="ECO:0007669"/>
    <property type="project" value="TreeGrafter"/>
</dbReference>
<dbReference type="CDD" id="cd06259">
    <property type="entry name" value="YdcF-like"/>
    <property type="match status" value="1"/>
</dbReference>
<dbReference type="HOGENOM" id="CLU_051474_2_2_9"/>
<evidence type="ECO:0000256" key="1">
    <source>
        <dbReference type="SAM" id="Phobius"/>
    </source>
</evidence>
<protein>
    <recommendedName>
        <fullName evidence="2">DUF218 domain-containing protein</fullName>
    </recommendedName>
</protein>
<sequence length="262" mass="29261">MDKTNFMGYYMVSAGGFLIGTILFAWFFLPAVLKGMLNAGSITGMLLSAAFMFYSIRYRQIHSFFLCLWGKKPMRIVFLLLVILMLIGMILVAAASAAIIGATSKTIPHNTPAVVLGCAVKGTRPSKVLQERIDAAYDYLQENPQAICVLSGGKGVGEDISEAACMYENLQKAGIQSQRLYQEAESVNTRENLENSAKILGDSQAAVTVISSEFHLYRGRWWADRLGYESYGYAARTDWKYFPTLFLREVIAVVHLWFTTWI</sequence>
<dbReference type="Pfam" id="PF02698">
    <property type="entry name" value="DUF218"/>
    <property type="match status" value="1"/>
</dbReference>
<dbReference type="Proteomes" id="UP000012589">
    <property type="component" value="Unassembled WGS sequence"/>
</dbReference>
<dbReference type="EMBL" id="AQFT01000068">
    <property type="protein sequence ID" value="EMZ27564.1"/>
    <property type="molecule type" value="Genomic_DNA"/>
</dbReference>
<keyword evidence="1" id="KW-1133">Transmembrane helix</keyword>
<feature type="transmembrane region" description="Helical" evidence="1">
    <location>
        <begin position="7"/>
        <end position="29"/>
    </location>
</feature>
<dbReference type="STRING" id="1235802.C823_02233"/>
<dbReference type="PATRIC" id="fig|1235802.3.peg.2370"/>
<dbReference type="OrthoDB" id="9782395at2"/>
<evidence type="ECO:0000313" key="4">
    <source>
        <dbReference type="Proteomes" id="UP000012589"/>
    </source>
</evidence>
<evidence type="ECO:0000313" key="3">
    <source>
        <dbReference type="EMBL" id="EMZ27564.1"/>
    </source>
</evidence>